<feature type="non-terminal residue" evidence="1">
    <location>
        <position position="1"/>
    </location>
</feature>
<name>A0A8E0S5X5_9TREM</name>
<sequence>IQSAVFSDSTLSNSYLGCAVRQISTDKVDTRISWNLQTLRPTYSSVSSYSFQSRVRSAILSRQPANSYYYGTISKISG</sequence>
<proteinExistence type="predicted"/>
<gene>
    <name evidence="1" type="ORF">FBUS_07603</name>
</gene>
<dbReference type="AlphaFoldDB" id="A0A8E0S5X5"/>
<evidence type="ECO:0000313" key="2">
    <source>
        <dbReference type="Proteomes" id="UP000728185"/>
    </source>
</evidence>
<evidence type="ECO:0000313" key="1">
    <source>
        <dbReference type="EMBL" id="KAA0198816.1"/>
    </source>
</evidence>
<organism evidence="1 2">
    <name type="scientific">Fasciolopsis buskii</name>
    <dbReference type="NCBI Taxonomy" id="27845"/>
    <lineage>
        <taxon>Eukaryota</taxon>
        <taxon>Metazoa</taxon>
        <taxon>Spiralia</taxon>
        <taxon>Lophotrochozoa</taxon>
        <taxon>Platyhelminthes</taxon>
        <taxon>Trematoda</taxon>
        <taxon>Digenea</taxon>
        <taxon>Plagiorchiida</taxon>
        <taxon>Echinostomata</taxon>
        <taxon>Echinostomatoidea</taxon>
        <taxon>Fasciolidae</taxon>
        <taxon>Fasciolopsis</taxon>
    </lineage>
</organism>
<dbReference type="EMBL" id="LUCM01001473">
    <property type="protein sequence ID" value="KAA0198816.1"/>
    <property type="molecule type" value="Genomic_DNA"/>
</dbReference>
<reference evidence="1" key="1">
    <citation type="submission" date="2019-05" db="EMBL/GenBank/DDBJ databases">
        <title>Annotation for the trematode Fasciolopsis buski.</title>
        <authorList>
            <person name="Choi Y.-J."/>
        </authorList>
    </citation>
    <scope>NUCLEOTIDE SEQUENCE</scope>
    <source>
        <strain evidence="1">HT</strain>
        <tissue evidence="1">Whole worm</tissue>
    </source>
</reference>
<accession>A0A8E0S5X5</accession>
<keyword evidence="2" id="KW-1185">Reference proteome</keyword>
<protein>
    <submittedName>
        <fullName evidence="1">Uncharacterized protein</fullName>
    </submittedName>
</protein>
<comment type="caution">
    <text evidence="1">The sequence shown here is derived from an EMBL/GenBank/DDBJ whole genome shotgun (WGS) entry which is preliminary data.</text>
</comment>
<dbReference type="Proteomes" id="UP000728185">
    <property type="component" value="Unassembled WGS sequence"/>
</dbReference>